<gene>
    <name evidence="2" type="ORF">SCF082_LOCUS30626</name>
</gene>
<keyword evidence="3" id="KW-1185">Reference proteome</keyword>
<dbReference type="EMBL" id="CAXAMM010025446">
    <property type="protein sequence ID" value="CAK9056962.1"/>
    <property type="molecule type" value="Genomic_DNA"/>
</dbReference>
<organism evidence="2 3">
    <name type="scientific">Durusdinium trenchii</name>
    <dbReference type="NCBI Taxonomy" id="1381693"/>
    <lineage>
        <taxon>Eukaryota</taxon>
        <taxon>Sar</taxon>
        <taxon>Alveolata</taxon>
        <taxon>Dinophyceae</taxon>
        <taxon>Suessiales</taxon>
        <taxon>Symbiodiniaceae</taxon>
        <taxon>Durusdinium</taxon>
    </lineage>
</organism>
<sequence>MKCTVHQLALVRKPAVLSIDKYWTTLVRLGHLYETYSFRRALGAALISLLQREGQFIRIPVSEFPAEMKTWTARCEWLLRDFVSTSKNTKMSLNDVFKVGNGDSTQPVITHWCLSSKGPGKGPCCNSDEEALLKFISHAVHFFGKGFDTPLLYRLKHFGPASSFVKAGTCYFNLLPQILKEMDTTAARESQQEAGQFVDSILADNVQDGDWQHVLADALDHDKNFVLQNGARRRMVADELNKPNFYKSSMTIDSIIGPMEYGINFLFGHTKLLHDLSYLGRCHSESEQLQEKARCIFFHVIFGNLGGDLIKRYVTFLDTGLLECIKMGLSPSCSQLNTIFNVVLVIMSDICRRLQQVFDVPPFTLFKLCEISDTGDFVKAFSDLDVRFQTCAQCFDFEFSSELMAHFAVRLQSNHSAESQEAAKLEMQTILRDVAAWCPVSSDLVEVKNGQEQRNKRSHTTRESELEKQQRIGKAKQRKIRSVCGWNVFQREALSDKAHSKGEYTAKIRALSAKWRAMSKDEKAEYDIKAAHQQSLLDSLEARPLPVKGQPASDSEGEQTWRNAKKKRSARRLDVNAEAFEQYAVWDWPTRSFEFGVPQTRARLYVLMVDASLMDRGELSAMDGTVSSQSQKIVDSWKKELGAKGKNPSVDKCTTDDLFAIQGFDVARLNFGNGWTVPCAGAVLFTAIACVLRPVVKLRNDPVFFPDGGAGKARLSWILDLDKDVADGPVGSKPSREEKPGEINDAVSGTDTEPESSDSDDWPILSEDESHEPLMFEVVESKAAVCELCKGHIEPGAIIVYWKFFVLHYHCVFAFARWNNEDGDIRLKVATALAESQAATPNHLHEKINHLVHKLLADDDTEAAQTSKVLPEKRVFKKMPSTIWASEEETVPGAPSLGVLSPVPSSVPLLDLLAEDGDQDAPVVGPEATETQLRYEDCEEFAQTFPDTLPQP</sequence>
<proteinExistence type="predicted"/>
<reference evidence="2 3" key="1">
    <citation type="submission" date="2024-02" db="EMBL/GenBank/DDBJ databases">
        <authorList>
            <person name="Chen Y."/>
            <person name="Shah S."/>
            <person name="Dougan E. K."/>
            <person name="Thang M."/>
            <person name="Chan C."/>
        </authorList>
    </citation>
    <scope>NUCLEOTIDE SEQUENCE [LARGE SCALE GENOMIC DNA]</scope>
</reference>
<accession>A0ABP0N1P0</accession>
<feature type="region of interest" description="Disordered" evidence="1">
    <location>
        <begin position="546"/>
        <end position="565"/>
    </location>
</feature>
<dbReference type="Proteomes" id="UP001642464">
    <property type="component" value="Unassembled WGS sequence"/>
</dbReference>
<name>A0ABP0N1P0_9DINO</name>
<feature type="region of interest" description="Disordered" evidence="1">
    <location>
        <begin position="728"/>
        <end position="764"/>
    </location>
</feature>
<protein>
    <submittedName>
        <fullName evidence="2">PARP-type domain-containing protein</fullName>
    </submittedName>
</protein>
<feature type="compositionally biased region" description="Acidic residues" evidence="1">
    <location>
        <begin position="752"/>
        <end position="764"/>
    </location>
</feature>
<comment type="caution">
    <text evidence="2">The sequence shown here is derived from an EMBL/GenBank/DDBJ whole genome shotgun (WGS) entry which is preliminary data.</text>
</comment>
<dbReference type="CDD" id="cd00084">
    <property type="entry name" value="HMG-box_SF"/>
    <property type="match status" value="1"/>
</dbReference>
<evidence type="ECO:0000256" key="1">
    <source>
        <dbReference type="SAM" id="MobiDB-lite"/>
    </source>
</evidence>
<evidence type="ECO:0000313" key="2">
    <source>
        <dbReference type="EMBL" id="CAK9056962.1"/>
    </source>
</evidence>
<feature type="region of interest" description="Disordered" evidence="1">
    <location>
        <begin position="448"/>
        <end position="474"/>
    </location>
</feature>
<feature type="compositionally biased region" description="Basic and acidic residues" evidence="1">
    <location>
        <begin position="448"/>
        <end position="470"/>
    </location>
</feature>
<evidence type="ECO:0000313" key="3">
    <source>
        <dbReference type="Proteomes" id="UP001642464"/>
    </source>
</evidence>